<dbReference type="Gene3D" id="2.70.70.10">
    <property type="entry name" value="Glucose Permease (Domain IIA)"/>
    <property type="match status" value="1"/>
</dbReference>
<gene>
    <name evidence="3" type="ORF">D7294_27300</name>
</gene>
<dbReference type="Pfam" id="PF01551">
    <property type="entry name" value="Peptidase_M23"/>
    <property type="match status" value="1"/>
</dbReference>
<dbReference type="CDD" id="cd12797">
    <property type="entry name" value="M23_peptidase"/>
    <property type="match status" value="1"/>
</dbReference>
<keyword evidence="4" id="KW-1185">Reference proteome</keyword>
<reference evidence="3 4" key="1">
    <citation type="journal article" date="2014" name="Int. J. Syst. Evol. Microbiol.">
        <title>Streptomyces hoynatensis sp. nov., isolated from deep marine sediment.</title>
        <authorList>
            <person name="Veyisoglu A."/>
            <person name="Sahin N."/>
        </authorList>
    </citation>
    <scope>NUCLEOTIDE SEQUENCE [LARGE SCALE GENOMIC DNA]</scope>
    <source>
        <strain evidence="3 4">KCTC 29097</strain>
    </source>
</reference>
<protein>
    <submittedName>
        <fullName evidence="3">M23 family metallopeptidase</fullName>
    </submittedName>
</protein>
<feature type="compositionally biased region" description="Pro residues" evidence="1">
    <location>
        <begin position="79"/>
        <end position="94"/>
    </location>
</feature>
<feature type="compositionally biased region" description="Pro residues" evidence="1">
    <location>
        <begin position="1"/>
        <end position="17"/>
    </location>
</feature>
<dbReference type="SUPFAM" id="SSF51261">
    <property type="entry name" value="Duplicated hybrid motif"/>
    <property type="match status" value="1"/>
</dbReference>
<dbReference type="InterPro" id="IPR050570">
    <property type="entry name" value="Cell_wall_metabolism_enzyme"/>
</dbReference>
<name>A0A3A9YMZ8_9ACTN</name>
<evidence type="ECO:0000313" key="3">
    <source>
        <dbReference type="EMBL" id="RKN37668.1"/>
    </source>
</evidence>
<accession>A0A3A9YMZ8</accession>
<comment type="caution">
    <text evidence="3">The sequence shown here is derived from an EMBL/GenBank/DDBJ whole genome shotgun (WGS) entry which is preliminary data.</text>
</comment>
<organism evidence="3 4">
    <name type="scientific">Streptomyces hoynatensis</name>
    <dbReference type="NCBI Taxonomy" id="1141874"/>
    <lineage>
        <taxon>Bacteria</taxon>
        <taxon>Bacillati</taxon>
        <taxon>Actinomycetota</taxon>
        <taxon>Actinomycetes</taxon>
        <taxon>Kitasatosporales</taxon>
        <taxon>Streptomycetaceae</taxon>
        <taxon>Streptomyces</taxon>
    </lineage>
</organism>
<evidence type="ECO:0000313" key="4">
    <source>
        <dbReference type="Proteomes" id="UP000272474"/>
    </source>
</evidence>
<dbReference type="InterPro" id="IPR011055">
    <property type="entry name" value="Dup_hybrid_motif"/>
</dbReference>
<dbReference type="InterPro" id="IPR016047">
    <property type="entry name" value="M23ase_b-sheet_dom"/>
</dbReference>
<evidence type="ECO:0000259" key="2">
    <source>
        <dbReference type="Pfam" id="PF01551"/>
    </source>
</evidence>
<feature type="compositionally biased region" description="Pro residues" evidence="1">
    <location>
        <begin position="39"/>
        <end position="57"/>
    </location>
</feature>
<feature type="domain" description="M23ase beta-sheet core" evidence="2">
    <location>
        <begin position="166"/>
        <end position="253"/>
    </location>
</feature>
<dbReference type="Proteomes" id="UP000272474">
    <property type="component" value="Unassembled WGS sequence"/>
</dbReference>
<dbReference type="PANTHER" id="PTHR21666">
    <property type="entry name" value="PEPTIDASE-RELATED"/>
    <property type="match status" value="1"/>
</dbReference>
<dbReference type="GO" id="GO:0004222">
    <property type="term" value="F:metalloendopeptidase activity"/>
    <property type="evidence" value="ECO:0007669"/>
    <property type="project" value="TreeGrafter"/>
</dbReference>
<proteinExistence type="predicted"/>
<dbReference type="AlphaFoldDB" id="A0A3A9YMZ8"/>
<feature type="region of interest" description="Disordered" evidence="1">
    <location>
        <begin position="1"/>
        <end position="98"/>
    </location>
</feature>
<dbReference type="RefSeq" id="WP_120684488.1">
    <property type="nucleotide sequence ID" value="NZ_RBAL01000023.1"/>
</dbReference>
<dbReference type="OrthoDB" id="5244067at2"/>
<dbReference type="PANTHER" id="PTHR21666:SF270">
    <property type="entry name" value="MUREIN HYDROLASE ACTIVATOR ENVC"/>
    <property type="match status" value="1"/>
</dbReference>
<feature type="region of interest" description="Disordered" evidence="1">
    <location>
        <begin position="234"/>
        <end position="263"/>
    </location>
</feature>
<evidence type="ECO:0000256" key="1">
    <source>
        <dbReference type="SAM" id="MobiDB-lite"/>
    </source>
</evidence>
<dbReference type="EMBL" id="RBAL01000023">
    <property type="protein sequence ID" value="RKN37668.1"/>
    <property type="molecule type" value="Genomic_DNA"/>
</dbReference>
<sequence>MPPGPFDLFAPPGPVAPPGAFAVPDGEFDPTDPLGLLGPPAPPTPPGNPPPLPPPAADPGCAPEEGPLEEGAAEEGAAGPPPAPAAGAPPPLTPLPTWEAPPWFAALPPAGEAAAEGAGCGFRPGDPAAGTPWDAPVTGPGAWRAPVTGFPVSAAYGTPGSWAAGHHTGVDFAAPAGTPVHAAGPGVVEQAGPAGDYGKAVLLRMEDGTYTLYAHLSRIGVAEGEGVTADTVLGDSGNTGNSTGPHLHFEVRSHPGYGSDLDPEAYLTGHGAAGL</sequence>